<keyword evidence="2" id="KW-1185">Reference proteome</keyword>
<evidence type="ECO:0000313" key="2">
    <source>
        <dbReference type="Proteomes" id="UP000244223"/>
    </source>
</evidence>
<sequence length="41" mass="4562">MGVAGGFLAGKYRPPFWPQALNKQMKKSSVKERIITVKNQG</sequence>
<dbReference type="AlphaFoldDB" id="A0A2T5IWS6"/>
<evidence type="ECO:0000313" key="1">
    <source>
        <dbReference type="EMBL" id="PTQ88378.1"/>
    </source>
</evidence>
<accession>A0A2T5IWS6</accession>
<protein>
    <submittedName>
        <fullName evidence="1">Uncharacterized protein</fullName>
    </submittedName>
</protein>
<comment type="caution">
    <text evidence="1">The sequence shown here is derived from an EMBL/GenBank/DDBJ whole genome shotgun (WGS) entry which is preliminary data.</text>
</comment>
<gene>
    <name evidence="1" type="ORF">C8N29_11223</name>
</gene>
<dbReference type="Proteomes" id="UP000244223">
    <property type="component" value="Unassembled WGS sequence"/>
</dbReference>
<dbReference type="EMBL" id="QAON01000012">
    <property type="protein sequence ID" value="PTQ88378.1"/>
    <property type="molecule type" value="Genomic_DNA"/>
</dbReference>
<reference evidence="1 2" key="1">
    <citation type="submission" date="2018-04" db="EMBL/GenBank/DDBJ databases">
        <title>Genomic Encyclopedia of Archaeal and Bacterial Type Strains, Phase II (KMG-II): from individual species to whole genera.</title>
        <authorList>
            <person name="Goeker M."/>
        </authorList>
    </citation>
    <scope>NUCLEOTIDE SEQUENCE [LARGE SCALE GENOMIC DNA]</scope>
    <source>
        <strain evidence="1 2">DSM 5822</strain>
    </source>
</reference>
<name>A0A2T5IWS6_9GAMM</name>
<organism evidence="1 2">
    <name type="scientific">Agitococcus lubricus</name>
    <dbReference type="NCBI Taxonomy" id="1077255"/>
    <lineage>
        <taxon>Bacteria</taxon>
        <taxon>Pseudomonadati</taxon>
        <taxon>Pseudomonadota</taxon>
        <taxon>Gammaproteobacteria</taxon>
        <taxon>Moraxellales</taxon>
        <taxon>Moraxellaceae</taxon>
        <taxon>Agitococcus</taxon>
    </lineage>
</organism>
<proteinExistence type="predicted"/>